<feature type="active site" description="Proton donor/acceptor; for phosphatase activity" evidence="1">
    <location>
        <position position="276"/>
    </location>
</feature>
<feature type="binding site" evidence="3">
    <location>
        <position position="252"/>
    </location>
    <ligand>
        <name>substrate</name>
    </ligand>
</feature>
<proteinExistence type="predicted"/>
<dbReference type="PROSITE" id="PS50879">
    <property type="entry name" value="RNASE_H_1"/>
    <property type="match status" value="1"/>
</dbReference>
<dbReference type="InterPro" id="IPR002156">
    <property type="entry name" value="RNaseH_domain"/>
</dbReference>
<dbReference type="Gene3D" id="3.30.420.10">
    <property type="entry name" value="Ribonuclease H-like superfamily/Ribonuclease H"/>
    <property type="match status" value="1"/>
</dbReference>
<dbReference type="RefSeq" id="WP_128889454.1">
    <property type="nucleotide sequence ID" value="NZ_BMCX01000001.1"/>
</dbReference>
<dbReference type="PANTHER" id="PTHR48100">
    <property type="entry name" value="BROAD-SPECIFICITY PHOSPHATASE YOR283W-RELATED"/>
    <property type="match status" value="1"/>
</dbReference>
<dbReference type="InterPro" id="IPR014636">
    <property type="entry name" value="RNaseH/PGlycerate_mutase"/>
</dbReference>
<dbReference type="SUPFAM" id="SSF53254">
    <property type="entry name" value="Phosphoglycerate mutase-like"/>
    <property type="match status" value="1"/>
</dbReference>
<name>A0A410W7L4_9CORY</name>
<dbReference type="InterPro" id="IPR012337">
    <property type="entry name" value="RNaseH-like_sf"/>
</dbReference>
<dbReference type="GO" id="GO:0016791">
    <property type="term" value="F:phosphatase activity"/>
    <property type="evidence" value="ECO:0007669"/>
    <property type="project" value="TreeGrafter"/>
</dbReference>
<evidence type="ECO:0000313" key="6">
    <source>
        <dbReference type="Proteomes" id="UP000288929"/>
    </source>
</evidence>
<organism evidence="5 6">
    <name type="scientific">Corynebacterium pelargi</name>
    <dbReference type="NCBI Taxonomy" id="1471400"/>
    <lineage>
        <taxon>Bacteria</taxon>
        <taxon>Bacillati</taxon>
        <taxon>Actinomycetota</taxon>
        <taxon>Actinomycetes</taxon>
        <taxon>Mycobacteriales</taxon>
        <taxon>Corynebacteriaceae</taxon>
        <taxon>Corynebacterium</taxon>
    </lineage>
</organism>
<keyword evidence="6" id="KW-1185">Reference proteome</keyword>
<dbReference type="GO" id="GO:0004523">
    <property type="term" value="F:RNA-DNA hybrid ribonuclease activity"/>
    <property type="evidence" value="ECO:0007669"/>
    <property type="project" value="InterPro"/>
</dbReference>
<dbReference type="SMART" id="SM00855">
    <property type="entry name" value="PGAM"/>
    <property type="match status" value="1"/>
</dbReference>
<feature type="active site" description="Tele-phosphohistidine intermediate" evidence="1">
    <location>
        <position position="202"/>
    </location>
</feature>
<evidence type="ECO:0000256" key="3">
    <source>
        <dbReference type="PIRSR" id="PIRSR613078-2"/>
    </source>
</evidence>
<dbReference type="InterPro" id="IPR029033">
    <property type="entry name" value="His_PPase_superfam"/>
</dbReference>
<dbReference type="CDD" id="cd07067">
    <property type="entry name" value="HP_PGM_like"/>
    <property type="match status" value="1"/>
</dbReference>
<feature type="compositionally biased region" description="Low complexity" evidence="4">
    <location>
        <begin position="156"/>
        <end position="177"/>
    </location>
</feature>
<dbReference type="AlphaFoldDB" id="A0A410W7L4"/>
<feature type="active site" description="Proton donor/acceptor" evidence="2">
    <location>
        <position position="276"/>
    </location>
</feature>
<dbReference type="EC" id="3.1.3.3" evidence="5"/>
<dbReference type="Gene3D" id="3.40.50.1240">
    <property type="entry name" value="Phosphoglycerate mutase-like"/>
    <property type="match status" value="1"/>
</dbReference>
<dbReference type="CDD" id="cd09279">
    <property type="entry name" value="RNase_HI_like"/>
    <property type="match status" value="1"/>
</dbReference>
<dbReference type="InterPro" id="IPR013078">
    <property type="entry name" value="His_Pase_superF_clade-1"/>
</dbReference>
<evidence type="ECO:0000256" key="1">
    <source>
        <dbReference type="PIRSR" id="PIRSR036922-1"/>
    </source>
</evidence>
<dbReference type="Pfam" id="PF00300">
    <property type="entry name" value="His_Phos_1"/>
    <property type="match status" value="1"/>
</dbReference>
<dbReference type="SUPFAM" id="SSF53098">
    <property type="entry name" value="Ribonuclease H-like"/>
    <property type="match status" value="1"/>
</dbReference>
<dbReference type="OrthoDB" id="5296884at2"/>
<dbReference type="NCBIfam" id="NF005567">
    <property type="entry name" value="PRK07238.1"/>
    <property type="match status" value="1"/>
</dbReference>
<evidence type="ECO:0000313" key="5">
    <source>
        <dbReference type="EMBL" id="QAU51944.1"/>
    </source>
</evidence>
<dbReference type="Pfam" id="PF13456">
    <property type="entry name" value="RVT_3"/>
    <property type="match status" value="1"/>
</dbReference>
<dbReference type="GO" id="GO:0003676">
    <property type="term" value="F:nucleic acid binding"/>
    <property type="evidence" value="ECO:0007669"/>
    <property type="project" value="InterPro"/>
</dbReference>
<dbReference type="Proteomes" id="UP000288929">
    <property type="component" value="Chromosome"/>
</dbReference>
<dbReference type="KEGG" id="cpeg:CPELA_03320"/>
<dbReference type="InterPro" id="IPR036397">
    <property type="entry name" value="RNaseH_sf"/>
</dbReference>
<feature type="region of interest" description="Disordered" evidence="4">
    <location>
        <begin position="142"/>
        <end position="185"/>
    </location>
</feature>
<dbReference type="PIRSF" id="PIRSF036922">
    <property type="entry name" value="RNaseH_PGAM"/>
    <property type="match status" value="1"/>
</dbReference>
<dbReference type="GO" id="GO:0005737">
    <property type="term" value="C:cytoplasm"/>
    <property type="evidence" value="ECO:0007669"/>
    <property type="project" value="TreeGrafter"/>
</dbReference>
<evidence type="ECO:0000256" key="4">
    <source>
        <dbReference type="SAM" id="MobiDB-lite"/>
    </source>
</evidence>
<gene>
    <name evidence="5" type="primary">pspA1</name>
    <name evidence="5" type="ORF">CPELA_03320</name>
</gene>
<dbReference type="PANTHER" id="PTHR48100:SF1">
    <property type="entry name" value="HISTIDINE PHOSPHATASE FAMILY PROTEIN-RELATED"/>
    <property type="match status" value="1"/>
</dbReference>
<sequence>MSKHLLIEADGGSRGNPGPAGAGTVVRDADTGTVLASLAYVVGKATNNVAEYRGLLNGLEVAASLGANLVSVRMDSKLVVEQMSGRWKIKHPDMRELAMECKKIERGLEQVEYQWVPRKQNSRADELANKAMDAIAQGAAPGYVEGYEPPTQKPNASIAADSATTGATSSATDSANAQDNKNCPKVWNGATTEATRFLLLRHGQTALSAQRRYSGRSNPELSAIGEQQANAAAQHLAARGGIDAIVASPLRRCQQTAQAVADAMGLEVHTVDPLQEMDFGDWDGLTFAEARASDPERHQQWLEDPSMAPPGGESLAQVYRRVKKARARIAEDFGPGTILVVSHVTPIKAVLREALGAPATMFHKMHLDLASLSIAEFYADGPTCVRLVNDTSYLPSAR</sequence>
<evidence type="ECO:0000256" key="2">
    <source>
        <dbReference type="PIRSR" id="PIRSR613078-1"/>
    </source>
</evidence>
<dbReference type="InterPro" id="IPR050275">
    <property type="entry name" value="PGM_Phosphatase"/>
</dbReference>
<keyword evidence="5" id="KW-0378">Hydrolase</keyword>
<accession>A0A410W7L4</accession>
<reference evidence="5 6" key="1">
    <citation type="submission" date="2019-01" db="EMBL/GenBank/DDBJ databases">
        <authorList>
            <person name="Ruckert C."/>
            <person name="Busche T."/>
            <person name="Kalinowski J."/>
        </authorList>
    </citation>
    <scope>NUCLEOTIDE SEQUENCE [LARGE SCALE GENOMIC DNA]</scope>
    <source>
        <strain evidence="5 6">136/3</strain>
    </source>
</reference>
<dbReference type="EMBL" id="CP035299">
    <property type="protein sequence ID" value="QAU51944.1"/>
    <property type="molecule type" value="Genomic_DNA"/>
</dbReference>
<protein>
    <submittedName>
        <fullName evidence="5">Phosphoserine phosphatase 1</fullName>
        <ecNumber evidence="5">3.1.3.3</ecNumber>
    </submittedName>
</protein>